<evidence type="ECO:0000313" key="2">
    <source>
        <dbReference type="Proteomes" id="UP000838756"/>
    </source>
</evidence>
<dbReference type="AlphaFoldDB" id="A0A8S4QNY5"/>
<reference evidence="1" key="1">
    <citation type="submission" date="2022-03" db="EMBL/GenBank/DDBJ databases">
        <authorList>
            <person name="Lindestad O."/>
        </authorList>
    </citation>
    <scope>NUCLEOTIDE SEQUENCE</scope>
</reference>
<dbReference type="EMBL" id="CAKXAJ010011757">
    <property type="protein sequence ID" value="CAH2215472.1"/>
    <property type="molecule type" value="Genomic_DNA"/>
</dbReference>
<protein>
    <submittedName>
        <fullName evidence="1">Jg2712 protein</fullName>
    </submittedName>
</protein>
<name>A0A8S4QNY5_9NEOP</name>
<evidence type="ECO:0000313" key="1">
    <source>
        <dbReference type="EMBL" id="CAH2215472.1"/>
    </source>
</evidence>
<gene>
    <name evidence="1" type="primary">jg2712</name>
    <name evidence="1" type="ORF">PAEG_LOCUS3623</name>
</gene>
<proteinExistence type="predicted"/>
<keyword evidence="2" id="KW-1185">Reference proteome</keyword>
<sequence>MAPSQICDIAMPRCATSPSTSTTQVALSRCGKPHLERATWVVEVDGEVAHLGMAMSHICDGAMPRVHPVPSKRALYCWTRAHVAAPAQSQRSIQRAALVAVVGPDLSLSTVVRAIVSSERS</sequence>
<organism evidence="1 2">
    <name type="scientific">Pararge aegeria aegeria</name>
    <dbReference type="NCBI Taxonomy" id="348720"/>
    <lineage>
        <taxon>Eukaryota</taxon>
        <taxon>Metazoa</taxon>
        <taxon>Ecdysozoa</taxon>
        <taxon>Arthropoda</taxon>
        <taxon>Hexapoda</taxon>
        <taxon>Insecta</taxon>
        <taxon>Pterygota</taxon>
        <taxon>Neoptera</taxon>
        <taxon>Endopterygota</taxon>
        <taxon>Lepidoptera</taxon>
        <taxon>Glossata</taxon>
        <taxon>Ditrysia</taxon>
        <taxon>Papilionoidea</taxon>
        <taxon>Nymphalidae</taxon>
        <taxon>Satyrinae</taxon>
        <taxon>Satyrini</taxon>
        <taxon>Parargina</taxon>
        <taxon>Pararge</taxon>
    </lineage>
</organism>
<dbReference type="Proteomes" id="UP000838756">
    <property type="component" value="Unassembled WGS sequence"/>
</dbReference>
<comment type="caution">
    <text evidence="1">The sequence shown here is derived from an EMBL/GenBank/DDBJ whole genome shotgun (WGS) entry which is preliminary data.</text>
</comment>
<accession>A0A8S4QNY5</accession>